<keyword evidence="2" id="KW-0472">Membrane</keyword>
<keyword evidence="2" id="KW-0812">Transmembrane</keyword>
<reference evidence="3 4" key="1">
    <citation type="submission" date="2017-10" db="EMBL/GenBank/DDBJ databases">
        <title>Genomics of the genus Arcobacter.</title>
        <authorList>
            <person name="Perez-Cataluna A."/>
            <person name="Figueras M.J."/>
        </authorList>
    </citation>
    <scope>NUCLEOTIDE SEQUENCE [LARGE SCALE GENOMIC DNA]</scope>
    <source>
        <strain evidence="3 4">CECT 8993</strain>
    </source>
</reference>
<dbReference type="EMBL" id="PDKJ01000004">
    <property type="protein sequence ID" value="RXJ68898.1"/>
    <property type="molecule type" value="Genomic_DNA"/>
</dbReference>
<dbReference type="InterPro" id="IPR011852">
    <property type="entry name" value="TRAP_TAXI"/>
</dbReference>
<accession>A0A4V1LRP3</accession>
<evidence type="ECO:0000256" key="1">
    <source>
        <dbReference type="SAM" id="Coils"/>
    </source>
</evidence>
<protein>
    <recommendedName>
        <fullName evidence="5">C4-dicarboxylate ABC transporter substrate-binding protein</fullName>
    </recommendedName>
</protein>
<dbReference type="Gene3D" id="3.40.190.10">
    <property type="entry name" value="Periplasmic binding protein-like II"/>
    <property type="match status" value="2"/>
</dbReference>
<dbReference type="NCBIfam" id="TIGR02122">
    <property type="entry name" value="TRAP_TAXI"/>
    <property type="match status" value="1"/>
</dbReference>
<gene>
    <name evidence="3" type="ORF">CRV08_05530</name>
</gene>
<comment type="caution">
    <text evidence="3">The sequence shown here is derived from an EMBL/GenBank/DDBJ whole genome shotgun (WGS) entry which is preliminary data.</text>
</comment>
<evidence type="ECO:0000256" key="2">
    <source>
        <dbReference type="SAM" id="Phobius"/>
    </source>
</evidence>
<dbReference type="Pfam" id="PF16868">
    <property type="entry name" value="NMT1_3"/>
    <property type="match status" value="1"/>
</dbReference>
<dbReference type="PANTHER" id="PTHR42941:SF1">
    <property type="entry name" value="SLL1037 PROTEIN"/>
    <property type="match status" value="1"/>
</dbReference>
<dbReference type="SUPFAM" id="SSF53850">
    <property type="entry name" value="Periplasmic binding protein-like II"/>
    <property type="match status" value="1"/>
</dbReference>
<evidence type="ECO:0000313" key="3">
    <source>
        <dbReference type="EMBL" id="RXJ68898.1"/>
    </source>
</evidence>
<feature type="transmembrane region" description="Helical" evidence="2">
    <location>
        <begin position="328"/>
        <end position="347"/>
    </location>
</feature>
<dbReference type="AlphaFoldDB" id="A0A4V1LRP3"/>
<keyword evidence="1" id="KW-0175">Coiled coil</keyword>
<organism evidence="3 4">
    <name type="scientific">Halarcobacter ebronensis</name>
    <dbReference type="NCBI Taxonomy" id="1462615"/>
    <lineage>
        <taxon>Bacteria</taxon>
        <taxon>Pseudomonadati</taxon>
        <taxon>Campylobacterota</taxon>
        <taxon>Epsilonproteobacteria</taxon>
        <taxon>Campylobacterales</taxon>
        <taxon>Arcobacteraceae</taxon>
        <taxon>Halarcobacter</taxon>
    </lineage>
</organism>
<dbReference type="RefSeq" id="WP_128979928.1">
    <property type="nucleotide sequence ID" value="NZ_PDKJ01000004.1"/>
</dbReference>
<keyword evidence="2" id="KW-1133">Transmembrane helix</keyword>
<name>A0A4V1LRP3_9BACT</name>
<feature type="transmembrane region" description="Helical" evidence="2">
    <location>
        <begin position="7"/>
        <end position="26"/>
    </location>
</feature>
<evidence type="ECO:0000313" key="4">
    <source>
        <dbReference type="Proteomes" id="UP000290172"/>
    </source>
</evidence>
<proteinExistence type="predicted"/>
<feature type="coiled-coil region" evidence="1">
    <location>
        <begin position="355"/>
        <end position="397"/>
    </location>
</feature>
<dbReference type="PANTHER" id="PTHR42941">
    <property type="entry name" value="SLL1037 PROTEIN"/>
    <property type="match status" value="1"/>
</dbReference>
<evidence type="ECO:0008006" key="5">
    <source>
        <dbReference type="Google" id="ProtNLM"/>
    </source>
</evidence>
<sequence length="427" mass="49906">MKRFFAISFPIVITVFILFYITSQFIQPSPKKEITIATGSKDGTYYKTALEYKKLLEKENVKVNILTTAGSIENIKLLEEKKADIAFIQNGTTINEENKDIKSLASIYYEPLWVFYRNEGYQVDYIIQFISKKISIGNIGSGTRDLASKILADNSIDEKNSTIVDLDNKDAKKALNDGKIDVLFIVSSHESELIKELLADPKINLFSFKRARAYSRKYTFLEALPLYEGTLDLYKNLPDEDISLLSTTANLITRAEFSDELKRLFLKKAMIIHSKKSLFAKAMQFPNSYNMKIDLDEEAKRYFEYGDTWLEKIFPYWIASNIDRLKLLIIPLLTLLFPLFKGVFPLYNWTMRSKIYRWYEEIREIDNEVDKLKKDELQNYLQRLDKLREEISKETKVPLSFMGEYYNLQLHLDHINTKIMKLKQDSV</sequence>
<dbReference type="Proteomes" id="UP000290172">
    <property type="component" value="Unassembled WGS sequence"/>
</dbReference>